<accession>A0A402C290</accession>
<dbReference type="EMBL" id="BHYM01000012">
    <property type="protein sequence ID" value="GCE37715.1"/>
    <property type="molecule type" value="Genomic_DNA"/>
</dbReference>
<comment type="caution">
    <text evidence="2">The sequence shown here is derived from an EMBL/GenBank/DDBJ whole genome shotgun (WGS) entry which is preliminary data.</text>
</comment>
<organism evidence="2 3">
    <name type="scientific">Rhodococcus wratislaviensis</name>
    <name type="common">Tsukamurella wratislaviensis</name>
    <dbReference type="NCBI Taxonomy" id="44752"/>
    <lineage>
        <taxon>Bacteria</taxon>
        <taxon>Bacillati</taxon>
        <taxon>Actinomycetota</taxon>
        <taxon>Actinomycetes</taxon>
        <taxon>Mycobacteriales</taxon>
        <taxon>Nocardiaceae</taxon>
        <taxon>Rhodococcus</taxon>
    </lineage>
</organism>
<keyword evidence="1" id="KW-0812">Transmembrane</keyword>
<keyword evidence="1" id="KW-0472">Membrane</keyword>
<gene>
    <name evidence="2" type="ORF">Rhow_000561</name>
</gene>
<feature type="transmembrane region" description="Helical" evidence="1">
    <location>
        <begin position="142"/>
        <end position="160"/>
    </location>
</feature>
<keyword evidence="1" id="KW-1133">Transmembrane helix</keyword>
<feature type="transmembrane region" description="Helical" evidence="1">
    <location>
        <begin position="167"/>
        <end position="188"/>
    </location>
</feature>
<evidence type="ECO:0000256" key="1">
    <source>
        <dbReference type="SAM" id="Phobius"/>
    </source>
</evidence>
<feature type="transmembrane region" description="Helical" evidence="1">
    <location>
        <begin position="95"/>
        <end position="122"/>
    </location>
</feature>
<protein>
    <submittedName>
        <fullName evidence="2">Uncharacterized protein</fullName>
    </submittedName>
</protein>
<name>A0A402C290_RHOWR</name>
<feature type="transmembrane region" description="Helical" evidence="1">
    <location>
        <begin position="7"/>
        <end position="29"/>
    </location>
</feature>
<dbReference type="AlphaFoldDB" id="A0A402C290"/>
<keyword evidence="3" id="KW-1185">Reference proteome</keyword>
<reference evidence="2 3" key="1">
    <citation type="submission" date="2018-11" db="EMBL/GenBank/DDBJ databases">
        <title>Microbial catabolism of amino acid.</title>
        <authorList>
            <person name="Hibi M."/>
            <person name="Ogawa J."/>
        </authorList>
    </citation>
    <scope>NUCLEOTIDE SEQUENCE [LARGE SCALE GENOMIC DNA]</scope>
    <source>
        <strain evidence="2 3">C31-06</strain>
    </source>
</reference>
<evidence type="ECO:0000313" key="3">
    <source>
        <dbReference type="Proteomes" id="UP000287519"/>
    </source>
</evidence>
<dbReference type="Proteomes" id="UP000287519">
    <property type="component" value="Unassembled WGS sequence"/>
</dbReference>
<feature type="transmembrane region" description="Helical" evidence="1">
    <location>
        <begin position="35"/>
        <end position="58"/>
    </location>
</feature>
<proteinExistence type="predicted"/>
<evidence type="ECO:0000313" key="2">
    <source>
        <dbReference type="EMBL" id="GCE37715.1"/>
    </source>
</evidence>
<sequence length="189" mass="18384">MLTDALVTGAFSAAAGFAAVLVAGALLVADLVTGAAGGAVFFPAAFVAEGFLAGAVRLRAFVACASWKARSSSAGIRPREDTTCPSPIAHSRISLVVFFAGAVLTDALVTGAAADFFCTAAFSAGPVLAADLFTGAVAADAFVAAVFFAGAFLAGAVLAATALAGAVGAAVVFAAAFFALVFFTFAGLA</sequence>